<comment type="caution">
    <text evidence="2">The sequence shown here is derived from an EMBL/GenBank/DDBJ whole genome shotgun (WGS) entry which is preliminary data.</text>
</comment>
<gene>
    <name evidence="2" type="ORF">P171DRAFT_228374</name>
</gene>
<dbReference type="AlphaFoldDB" id="A0A9P4PM21"/>
<feature type="region of interest" description="Disordered" evidence="1">
    <location>
        <begin position="211"/>
        <end position="238"/>
    </location>
</feature>
<accession>A0A9P4PM21</accession>
<reference evidence="2" key="1">
    <citation type="journal article" date="2020" name="Stud. Mycol.">
        <title>101 Dothideomycetes genomes: a test case for predicting lifestyles and emergence of pathogens.</title>
        <authorList>
            <person name="Haridas S."/>
            <person name="Albert R."/>
            <person name="Binder M."/>
            <person name="Bloem J."/>
            <person name="Labutti K."/>
            <person name="Salamov A."/>
            <person name="Andreopoulos B."/>
            <person name="Baker S."/>
            <person name="Barry K."/>
            <person name="Bills G."/>
            <person name="Bluhm B."/>
            <person name="Cannon C."/>
            <person name="Castanera R."/>
            <person name="Culley D."/>
            <person name="Daum C."/>
            <person name="Ezra D."/>
            <person name="Gonzalez J."/>
            <person name="Henrissat B."/>
            <person name="Kuo A."/>
            <person name="Liang C."/>
            <person name="Lipzen A."/>
            <person name="Lutzoni F."/>
            <person name="Magnuson J."/>
            <person name="Mondo S."/>
            <person name="Nolan M."/>
            <person name="Ohm R."/>
            <person name="Pangilinan J."/>
            <person name="Park H.-J."/>
            <person name="Ramirez L."/>
            <person name="Alfaro M."/>
            <person name="Sun H."/>
            <person name="Tritt A."/>
            <person name="Yoshinaga Y."/>
            <person name="Zwiers L.-H."/>
            <person name="Turgeon B."/>
            <person name="Goodwin S."/>
            <person name="Spatafora J."/>
            <person name="Crous P."/>
            <person name="Grigoriev I."/>
        </authorList>
    </citation>
    <scope>NUCLEOTIDE SEQUENCE</scope>
    <source>
        <strain evidence="2">CBS 690.94</strain>
    </source>
</reference>
<feature type="region of interest" description="Disordered" evidence="1">
    <location>
        <begin position="1"/>
        <end position="42"/>
    </location>
</feature>
<evidence type="ECO:0000256" key="1">
    <source>
        <dbReference type="SAM" id="MobiDB-lite"/>
    </source>
</evidence>
<dbReference type="Proteomes" id="UP000799764">
    <property type="component" value="Unassembled WGS sequence"/>
</dbReference>
<sequence>MWVEGHGQLRKRRGSPQMHPAHTQKVTRESASPSLAVSRHHSPHVRTHLIFEHRISINQHGRFSLDVPSHHGAEGYSASAVATDEPSSGVSYRPRVVPGQLPMPSNNMEVLNSPDPRLHTVVHTHGVVWSYSCPLDRLASCIHRSGASKVAWPETFCTGFMASHVPPPSIVSRPHTISALSLNHGAMGLPCNSNHTSGSFVDVLPLQLRNRKSNSGPRREPPVPAAYAGSSAVADPDPGQEVTRFLAAAYSAPPRYRRGKRSFV</sequence>
<evidence type="ECO:0000313" key="2">
    <source>
        <dbReference type="EMBL" id="KAF2447610.1"/>
    </source>
</evidence>
<proteinExistence type="predicted"/>
<evidence type="ECO:0000313" key="3">
    <source>
        <dbReference type="Proteomes" id="UP000799764"/>
    </source>
</evidence>
<name>A0A9P4PM21_9PLEO</name>
<organism evidence="2 3">
    <name type="scientific">Karstenula rhodostoma CBS 690.94</name>
    <dbReference type="NCBI Taxonomy" id="1392251"/>
    <lineage>
        <taxon>Eukaryota</taxon>
        <taxon>Fungi</taxon>
        <taxon>Dikarya</taxon>
        <taxon>Ascomycota</taxon>
        <taxon>Pezizomycotina</taxon>
        <taxon>Dothideomycetes</taxon>
        <taxon>Pleosporomycetidae</taxon>
        <taxon>Pleosporales</taxon>
        <taxon>Massarineae</taxon>
        <taxon>Didymosphaeriaceae</taxon>
        <taxon>Karstenula</taxon>
    </lineage>
</organism>
<keyword evidence="3" id="KW-1185">Reference proteome</keyword>
<dbReference type="EMBL" id="MU001496">
    <property type="protein sequence ID" value="KAF2447610.1"/>
    <property type="molecule type" value="Genomic_DNA"/>
</dbReference>
<protein>
    <submittedName>
        <fullName evidence="2">Uncharacterized protein</fullName>
    </submittedName>
</protein>